<dbReference type="AlphaFoldDB" id="A0AAV5LH05"/>
<dbReference type="GO" id="GO:0000725">
    <property type="term" value="P:recombinational repair"/>
    <property type="evidence" value="ECO:0007669"/>
    <property type="project" value="TreeGrafter"/>
</dbReference>
<evidence type="ECO:0000313" key="2">
    <source>
        <dbReference type="Proteomes" id="UP001054252"/>
    </source>
</evidence>
<dbReference type="PANTHER" id="PTHR32472:SF10">
    <property type="entry name" value="DNA REPAIR PROTEIN RADA-LIKE PROTEIN"/>
    <property type="match status" value="1"/>
</dbReference>
<keyword evidence="2" id="KW-1185">Reference proteome</keyword>
<dbReference type="Proteomes" id="UP001054252">
    <property type="component" value="Unassembled WGS sequence"/>
</dbReference>
<comment type="caution">
    <text evidence="1">The sequence shown here is derived from an EMBL/GenBank/DDBJ whole genome shotgun (WGS) entry which is preliminary data.</text>
</comment>
<sequence length="118" mass="12955">MIERGKGEKYSSHCLLRAVKNRFGSIDELGIFEMSQLALQAVSSPSEMFLSGDQHSNSEFLAGLAVAVTVIMDASCAFLIEIQALVPFLCSLNAHWHYVSLAQLLQGMYMGSKQPELT</sequence>
<dbReference type="EMBL" id="BPVZ01000117">
    <property type="protein sequence ID" value="GKV36591.1"/>
    <property type="molecule type" value="Genomic_DNA"/>
</dbReference>
<accession>A0AAV5LH05</accession>
<gene>
    <name evidence="1" type="ORF">SLEP1_g44703</name>
</gene>
<dbReference type="PANTHER" id="PTHR32472">
    <property type="entry name" value="DNA REPAIR PROTEIN RADA"/>
    <property type="match status" value="1"/>
</dbReference>
<organism evidence="1 2">
    <name type="scientific">Rubroshorea leprosula</name>
    <dbReference type="NCBI Taxonomy" id="152421"/>
    <lineage>
        <taxon>Eukaryota</taxon>
        <taxon>Viridiplantae</taxon>
        <taxon>Streptophyta</taxon>
        <taxon>Embryophyta</taxon>
        <taxon>Tracheophyta</taxon>
        <taxon>Spermatophyta</taxon>
        <taxon>Magnoliopsida</taxon>
        <taxon>eudicotyledons</taxon>
        <taxon>Gunneridae</taxon>
        <taxon>Pentapetalae</taxon>
        <taxon>rosids</taxon>
        <taxon>malvids</taxon>
        <taxon>Malvales</taxon>
        <taxon>Dipterocarpaceae</taxon>
        <taxon>Rubroshorea</taxon>
    </lineage>
</organism>
<protein>
    <submittedName>
        <fullName evidence="1">Uncharacterized protein</fullName>
    </submittedName>
</protein>
<name>A0AAV5LH05_9ROSI</name>
<evidence type="ECO:0000313" key="1">
    <source>
        <dbReference type="EMBL" id="GKV36591.1"/>
    </source>
</evidence>
<proteinExistence type="predicted"/>
<reference evidence="1 2" key="1">
    <citation type="journal article" date="2021" name="Commun. Biol.">
        <title>The genome of Shorea leprosula (Dipterocarpaceae) highlights the ecological relevance of drought in aseasonal tropical rainforests.</title>
        <authorList>
            <person name="Ng K.K.S."/>
            <person name="Kobayashi M.J."/>
            <person name="Fawcett J.A."/>
            <person name="Hatakeyama M."/>
            <person name="Paape T."/>
            <person name="Ng C.H."/>
            <person name="Ang C.C."/>
            <person name="Tnah L.H."/>
            <person name="Lee C.T."/>
            <person name="Nishiyama T."/>
            <person name="Sese J."/>
            <person name="O'Brien M.J."/>
            <person name="Copetti D."/>
            <person name="Mohd Noor M.I."/>
            <person name="Ong R.C."/>
            <person name="Putra M."/>
            <person name="Sireger I.Z."/>
            <person name="Indrioko S."/>
            <person name="Kosugi Y."/>
            <person name="Izuno A."/>
            <person name="Isagi Y."/>
            <person name="Lee S.L."/>
            <person name="Shimizu K.K."/>
        </authorList>
    </citation>
    <scope>NUCLEOTIDE SEQUENCE [LARGE SCALE GENOMIC DNA]</scope>
    <source>
        <strain evidence="1">214</strain>
    </source>
</reference>